<dbReference type="InterPro" id="IPR000315">
    <property type="entry name" value="Znf_B-box"/>
</dbReference>
<organism evidence="8 9">
    <name type="scientific">Paralvinella palmiformis</name>
    <dbReference type="NCBI Taxonomy" id="53620"/>
    <lineage>
        <taxon>Eukaryota</taxon>
        <taxon>Metazoa</taxon>
        <taxon>Spiralia</taxon>
        <taxon>Lophotrochozoa</taxon>
        <taxon>Annelida</taxon>
        <taxon>Polychaeta</taxon>
        <taxon>Sedentaria</taxon>
        <taxon>Canalipalpata</taxon>
        <taxon>Terebellida</taxon>
        <taxon>Terebelliformia</taxon>
        <taxon>Alvinellidae</taxon>
        <taxon>Paralvinella</taxon>
    </lineage>
</organism>
<keyword evidence="9" id="KW-1185">Reference proteome</keyword>
<dbReference type="Pfam" id="PF00643">
    <property type="entry name" value="zf-B_box"/>
    <property type="match status" value="1"/>
</dbReference>
<gene>
    <name evidence="8" type="ORF">LSH36_689g01008</name>
</gene>
<dbReference type="InterPro" id="IPR017907">
    <property type="entry name" value="Znf_RING_CS"/>
</dbReference>
<evidence type="ECO:0000256" key="1">
    <source>
        <dbReference type="ARBA" id="ARBA00022553"/>
    </source>
</evidence>
<dbReference type="PROSITE" id="PS50119">
    <property type="entry name" value="ZF_BBOX"/>
    <property type="match status" value="2"/>
</dbReference>
<dbReference type="PANTHER" id="PTHR25462:SF296">
    <property type="entry name" value="MEIOTIC P26, ISOFORM F"/>
    <property type="match status" value="1"/>
</dbReference>
<name>A0AAD9J2E4_9ANNE</name>
<accession>A0AAD9J2E4</accession>
<dbReference type="Proteomes" id="UP001208570">
    <property type="component" value="Unassembled WGS sequence"/>
</dbReference>
<evidence type="ECO:0000259" key="6">
    <source>
        <dbReference type="PROSITE" id="PS50089"/>
    </source>
</evidence>
<sequence length="603" mass="68251">MATSEMLEDLEDFLTCSICLEELKGRNPKSLPCLHVFCSQCLDNLLEMTIRDNDEPNCTVICPTCCMPAEIPDGSMANLPTCIYINKLEMAMTQLKKTHSACNICQVTDLECELMHYCFQCTLAMCQSCFKNHDEQFTGHVLIPVTGSTLRYMMCKKHEKYLEAFCIDCNKILCKQCMIQSHSTHKICSITSDDKRDIKILIKLLSDREESADKALDHIETVQNRFNCDMDAAGDQLERHHNNLITQLKKQYDAFKLQLDDRRTRVNDNLEKARKMILNAKECILRMQEQSKIWENPIVEIPEINVTGVPVGAPVVSVTIEKPNRLVFMPSSDELLLGEITETEDTKPSEIPNMLYRIPKLTSVKKFGYLSNGMLVVGDYEKGLQVYTDSVSPIEHPLSGKCSRDISHIAVHNTDIVAVMCVDSTVRIFTKDGPKWFENSFFAYNDMLVAFTISGEVILCDRVSLFNQFIMGHGMICKYNRQGQQVWKKPLPGGARDICVDSRDRVVICYKDRVTVYDKYVKELFSIQTTYTNNAIVPCCVCIDDQDNILVADSTNKAVLLFDDHGTYIKFVLPHPALLCGLALNSCKSLAVSVSGTIQVYKL</sequence>
<dbReference type="SUPFAM" id="SSF57850">
    <property type="entry name" value="RING/U-box"/>
    <property type="match status" value="1"/>
</dbReference>
<dbReference type="SMART" id="SM00184">
    <property type="entry name" value="RING"/>
    <property type="match status" value="1"/>
</dbReference>
<keyword evidence="4" id="KW-0862">Zinc</keyword>
<evidence type="ECO:0000256" key="3">
    <source>
        <dbReference type="ARBA" id="ARBA00022771"/>
    </source>
</evidence>
<keyword evidence="1" id="KW-0597">Phosphoprotein</keyword>
<evidence type="ECO:0000313" key="8">
    <source>
        <dbReference type="EMBL" id="KAK2145302.1"/>
    </source>
</evidence>
<dbReference type="PROSITE" id="PS00518">
    <property type="entry name" value="ZF_RING_1"/>
    <property type="match status" value="1"/>
</dbReference>
<dbReference type="SMART" id="SM00336">
    <property type="entry name" value="BBOX"/>
    <property type="match status" value="1"/>
</dbReference>
<dbReference type="InterPro" id="IPR027370">
    <property type="entry name" value="Znf-RING_euk"/>
</dbReference>
<dbReference type="InterPro" id="IPR047153">
    <property type="entry name" value="TRIM45/56/19-like"/>
</dbReference>
<dbReference type="Gene3D" id="3.30.40.10">
    <property type="entry name" value="Zinc/RING finger domain, C3HC4 (zinc finger)"/>
    <property type="match status" value="1"/>
</dbReference>
<dbReference type="EMBL" id="JAODUP010000689">
    <property type="protein sequence ID" value="KAK2145302.1"/>
    <property type="molecule type" value="Genomic_DNA"/>
</dbReference>
<dbReference type="Gene3D" id="2.120.10.30">
    <property type="entry name" value="TolB, C-terminal domain"/>
    <property type="match status" value="1"/>
</dbReference>
<protein>
    <submittedName>
        <fullName evidence="8">Uncharacterized protein</fullName>
    </submittedName>
</protein>
<evidence type="ECO:0000256" key="2">
    <source>
        <dbReference type="ARBA" id="ARBA00022723"/>
    </source>
</evidence>
<feature type="domain" description="RING-type" evidence="6">
    <location>
        <begin position="16"/>
        <end position="65"/>
    </location>
</feature>
<reference evidence="8" key="1">
    <citation type="journal article" date="2023" name="Mol. Biol. Evol.">
        <title>Third-Generation Sequencing Reveals the Adaptive Role of the Epigenome in Three Deep-Sea Polychaetes.</title>
        <authorList>
            <person name="Perez M."/>
            <person name="Aroh O."/>
            <person name="Sun Y."/>
            <person name="Lan Y."/>
            <person name="Juniper S.K."/>
            <person name="Young C.R."/>
            <person name="Angers B."/>
            <person name="Qian P.Y."/>
        </authorList>
    </citation>
    <scope>NUCLEOTIDE SEQUENCE</scope>
    <source>
        <strain evidence="8">P08H-3</strain>
    </source>
</reference>
<keyword evidence="3 5" id="KW-0863">Zinc-finger</keyword>
<dbReference type="PROSITE" id="PS50089">
    <property type="entry name" value="ZF_RING_2"/>
    <property type="match status" value="1"/>
</dbReference>
<dbReference type="Pfam" id="PF13445">
    <property type="entry name" value="zf-RING_UBOX"/>
    <property type="match status" value="1"/>
</dbReference>
<dbReference type="SUPFAM" id="SSF63829">
    <property type="entry name" value="Calcium-dependent phosphotriesterase"/>
    <property type="match status" value="1"/>
</dbReference>
<dbReference type="GO" id="GO:0008270">
    <property type="term" value="F:zinc ion binding"/>
    <property type="evidence" value="ECO:0007669"/>
    <property type="project" value="UniProtKB-KW"/>
</dbReference>
<dbReference type="InterPro" id="IPR011042">
    <property type="entry name" value="6-blade_b-propeller_TolB-like"/>
</dbReference>
<dbReference type="PANTHER" id="PTHR25462">
    <property type="entry name" value="BONUS, ISOFORM C-RELATED"/>
    <property type="match status" value="1"/>
</dbReference>
<feature type="domain" description="B box-type" evidence="7">
    <location>
        <begin position="97"/>
        <end position="145"/>
    </location>
</feature>
<comment type="caution">
    <text evidence="8">The sequence shown here is derived from an EMBL/GenBank/DDBJ whole genome shotgun (WGS) entry which is preliminary data.</text>
</comment>
<dbReference type="AlphaFoldDB" id="A0AAD9J2E4"/>
<evidence type="ECO:0000256" key="5">
    <source>
        <dbReference type="PROSITE-ProRule" id="PRU00024"/>
    </source>
</evidence>
<dbReference type="InterPro" id="IPR001841">
    <property type="entry name" value="Znf_RING"/>
</dbReference>
<proteinExistence type="predicted"/>
<dbReference type="Gene3D" id="3.30.160.60">
    <property type="entry name" value="Classic Zinc Finger"/>
    <property type="match status" value="1"/>
</dbReference>
<evidence type="ECO:0000313" key="9">
    <source>
        <dbReference type="Proteomes" id="UP001208570"/>
    </source>
</evidence>
<dbReference type="SUPFAM" id="SSF57845">
    <property type="entry name" value="B-box zinc-binding domain"/>
    <property type="match status" value="1"/>
</dbReference>
<evidence type="ECO:0000259" key="7">
    <source>
        <dbReference type="PROSITE" id="PS50119"/>
    </source>
</evidence>
<evidence type="ECO:0000256" key="4">
    <source>
        <dbReference type="ARBA" id="ARBA00022833"/>
    </source>
</evidence>
<keyword evidence="2" id="KW-0479">Metal-binding</keyword>
<dbReference type="InterPro" id="IPR013083">
    <property type="entry name" value="Znf_RING/FYVE/PHD"/>
</dbReference>
<feature type="domain" description="B box-type" evidence="7">
    <location>
        <begin position="150"/>
        <end position="190"/>
    </location>
</feature>